<sequence length="233" mass="25431">MKFPFYCSLLMVTVALAGCSNKPAPPTEKEVSSKDLHLGSGSVVTIKGYEQLRTDTDAPTDVSLRYITRGDTGNMVALKTLGFVAQALLGSAQATGFDKFDLVGTPIITMPNPTLEYLSKGIEKSLQAQPAGTKSIAPLQPVEIRPYTWMLVYENLSGGDSYELYYHASIIHTANVALKDNSTLALVSCHPTAVKAPLAQWQANGYEKVTEVTREYMDSCLKDFEAHKTEFLL</sequence>
<reference evidence="2 3" key="1">
    <citation type="submission" date="2018-03" db="EMBL/GenBank/DDBJ databases">
        <title>Draft genome sequence of the first documented clinical Siccibacter turicensis isolate in Austria.</title>
        <authorList>
            <person name="Lepuschitz S."/>
            <person name="Pekard-Amenitsch S."/>
            <person name="Haunold R."/>
            <person name="Schill S."/>
            <person name="Mach R."/>
            <person name="Allerberger F."/>
            <person name="Ruppitsch W."/>
            <person name="Forsythe S.J."/>
        </authorList>
    </citation>
    <scope>NUCLEOTIDE SEQUENCE [LARGE SCALE GENOMIC DNA]</scope>
    <source>
        <strain evidence="2 3">6100069499-17</strain>
    </source>
</reference>
<dbReference type="OrthoDB" id="6628715at2"/>
<evidence type="ECO:0000313" key="2">
    <source>
        <dbReference type="EMBL" id="PSN09746.1"/>
    </source>
</evidence>
<keyword evidence="3" id="KW-1185">Reference proteome</keyword>
<evidence type="ECO:0000313" key="3">
    <source>
        <dbReference type="Proteomes" id="UP000240212"/>
    </source>
</evidence>
<dbReference type="RefSeq" id="WP_024550956.1">
    <property type="nucleotide sequence ID" value="NZ_CP188034.1"/>
</dbReference>
<accession>A0A2P8VQA4</accession>
<name>A0A2P8VQA4_9ENTR</name>
<dbReference type="Proteomes" id="UP000240212">
    <property type="component" value="Unassembled WGS sequence"/>
</dbReference>
<protein>
    <submittedName>
        <fullName evidence="2">Uncharacterized protein</fullName>
    </submittedName>
</protein>
<proteinExistence type="predicted"/>
<keyword evidence="1" id="KW-0732">Signal</keyword>
<dbReference type="PROSITE" id="PS51257">
    <property type="entry name" value="PROKAR_LIPOPROTEIN"/>
    <property type="match status" value="1"/>
</dbReference>
<feature type="chain" id="PRO_5015158270" evidence="1">
    <location>
        <begin position="18"/>
        <end position="233"/>
    </location>
</feature>
<evidence type="ECO:0000256" key="1">
    <source>
        <dbReference type="SAM" id="SignalP"/>
    </source>
</evidence>
<organism evidence="2 3">
    <name type="scientific">Siccibacter turicensis</name>
    <dbReference type="NCBI Taxonomy" id="357233"/>
    <lineage>
        <taxon>Bacteria</taxon>
        <taxon>Pseudomonadati</taxon>
        <taxon>Pseudomonadota</taxon>
        <taxon>Gammaproteobacteria</taxon>
        <taxon>Enterobacterales</taxon>
        <taxon>Enterobacteriaceae</taxon>
        <taxon>Siccibacter</taxon>
    </lineage>
</organism>
<dbReference type="EMBL" id="PYEP01000001">
    <property type="protein sequence ID" value="PSN09746.1"/>
    <property type="molecule type" value="Genomic_DNA"/>
</dbReference>
<feature type="signal peptide" evidence="1">
    <location>
        <begin position="1"/>
        <end position="17"/>
    </location>
</feature>
<gene>
    <name evidence="2" type="ORF">C7G83_03090</name>
</gene>
<comment type="caution">
    <text evidence="2">The sequence shown here is derived from an EMBL/GenBank/DDBJ whole genome shotgun (WGS) entry which is preliminary data.</text>
</comment>
<dbReference type="AlphaFoldDB" id="A0A2P8VQA4"/>